<name>A0A9D3YMA0_DREPO</name>
<keyword evidence="2" id="KW-1185">Reference proteome</keyword>
<reference evidence="1" key="1">
    <citation type="journal article" date="2019" name="bioRxiv">
        <title>The Genome of the Zebra Mussel, Dreissena polymorpha: A Resource for Invasive Species Research.</title>
        <authorList>
            <person name="McCartney M.A."/>
            <person name="Auch B."/>
            <person name="Kono T."/>
            <person name="Mallez S."/>
            <person name="Zhang Y."/>
            <person name="Obille A."/>
            <person name="Becker A."/>
            <person name="Abrahante J.E."/>
            <person name="Garbe J."/>
            <person name="Badalamenti J.P."/>
            <person name="Herman A."/>
            <person name="Mangelson H."/>
            <person name="Liachko I."/>
            <person name="Sullivan S."/>
            <person name="Sone E.D."/>
            <person name="Koren S."/>
            <person name="Silverstein K.A.T."/>
            <person name="Beckman K.B."/>
            <person name="Gohl D.M."/>
        </authorList>
    </citation>
    <scope>NUCLEOTIDE SEQUENCE</scope>
    <source>
        <strain evidence="1">Duluth1</strain>
        <tissue evidence="1">Whole animal</tissue>
    </source>
</reference>
<sequence length="73" mass="7878">MCCTIADSLGISCMYSYILDTVADYLGVSSRCSDGLGYRLEPSGSLLNVPRRSERLLATSQTLWGSPARAQTV</sequence>
<dbReference type="Proteomes" id="UP000828390">
    <property type="component" value="Unassembled WGS sequence"/>
</dbReference>
<dbReference type="AlphaFoldDB" id="A0A9D3YMA0"/>
<comment type="caution">
    <text evidence="1">The sequence shown here is derived from an EMBL/GenBank/DDBJ whole genome shotgun (WGS) entry which is preliminary data.</text>
</comment>
<reference evidence="1" key="2">
    <citation type="submission" date="2020-11" db="EMBL/GenBank/DDBJ databases">
        <authorList>
            <person name="McCartney M.A."/>
            <person name="Auch B."/>
            <person name="Kono T."/>
            <person name="Mallez S."/>
            <person name="Becker A."/>
            <person name="Gohl D.M."/>
            <person name="Silverstein K.A.T."/>
            <person name="Koren S."/>
            <person name="Bechman K.B."/>
            <person name="Herman A."/>
            <person name="Abrahante J.E."/>
            <person name="Garbe J."/>
        </authorList>
    </citation>
    <scope>NUCLEOTIDE SEQUENCE</scope>
    <source>
        <strain evidence="1">Duluth1</strain>
        <tissue evidence="1">Whole animal</tissue>
    </source>
</reference>
<proteinExistence type="predicted"/>
<accession>A0A9D3YMA0</accession>
<dbReference type="EMBL" id="JAIWYP010000015">
    <property type="protein sequence ID" value="KAH3700753.1"/>
    <property type="molecule type" value="Genomic_DNA"/>
</dbReference>
<protein>
    <submittedName>
        <fullName evidence="1">Uncharacterized protein</fullName>
    </submittedName>
</protein>
<evidence type="ECO:0000313" key="1">
    <source>
        <dbReference type="EMBL" id="KAH3700753.1"/>
    </source>
</evidence>
<gene>
    <name evidence="1" type="ORF">DPMN_075732</name>
</gene>
<organism evidence="1 2">
    <name type="scientific">Dreissena polymorpha</name>
    <name type="common">Zebra mussel</name>
    <name type="synonym">Mytilus polymorpha</name>
    <dbReference type="NCBI Taxonomy" id="45954"/>
    <lineage>
        <taxon>Eukaryota</taxon>
        <taxon>Metazoa</taxon>
        <taxon>Spiralia</taxon>
        <taxon>Lophotrochozoa</taxon>
        <taxon>Mollusca</taxon>
        <taxon>Bivalvia</taxon>
        <taxon>Autobranchia</taxon>
        <taxon>Heteroconchia</taxon>
        <taxon>Euheterodonta</taxon>
        <taxon>Imparidentia</taxon>
        <taxon>Neoheterodontei</taxon>
        <taxon>Myida</taxon>
        <taxon>Dreissenoidea</taxon>
        <taxon>Dreissenidae</taxon>
        <taxon>Dreissena</taxon>
    </lineage>
</organism>
<evidence type="ECO:0000313" key="2">
    <source>
        <dbReference type="Proteomes" id="UP000828390"/>
    </source>
</evidence>